<evidence type="ECO:0000313" key="2">
    <source>
        <dbReference type="Proteomes" id="UP000663836"/>
    </source>
</evidence>
<dbReference type="AlphaFoldDB" id="A0A820APR3"/>
<name>A0A820APR3_9BILA</name>
<gene>
    <name evidence="1" type="ORF">JBS370_LOCUS36299</name>
</gene>
<accession>A0A820APR3</accession>
<evidence type="ECO:0000313" key="1">
    <source>
        <dbReference type="EMBL" id="CAF4196502.1"/>
    </source>
</evidence>
<organism evidence="1 2">
    <name type="scientific">Rotaria sordida</name>
    <dbReference type="NCBI Taxonomy" id="392033"/>
    <lineage>
        <taxon>Eukaryota</taxon>
        <taxon>Metazoa</taxon>
        <taxon>Spiralia</taxon>
        <taxon>Gnathifera</taxon>
        <taxon>Rotifera</taxon>
        <taxon>Eurotatoria</taxon>
        <taxon>Bdelloidea</taxon>
        <taxon>Philodinida</taxon>
        <taxon>Philodinidae</taxon>
        <taxon>Rotaria</taxon>
    </lineage>
</organism>
<comment type="caution">
    <text evidence="1">The sequence shown here is derived from an EMBL/GenBank/DDBJ whole genome shotgun (WGS) entry which is preliminary data.</text>
</comment>
<reference evidence="1" key="1">
    <citation type="submission" date="2021-02" db="EMBL/GenBank/DDBJ databases">
        <authorList>
            <person name="Nowell W R."/>
        </authorList>
    </citation>
    <scope>NUCLEOTIDE SEQUENCE</scope>
</reference>
<feature type="non-terminal residue" evidence="1">
    <location>
        <position position="1"/>
    </location>
</feature>
<protein>
    <submittedName>
        <fullName evidence="1">Uncharacterized protein</fullName>
    </submittedName>
</protein>
<sequence>DDRQLIQSLVSEYLLEVSNDVLDLIRNCPNECFEALVDFIWNAASQTMDSNEDDLSIYNQRSSLLSSS</sequence>
<dbReference type="EMBL" id="CAJOBD010014062">
    <property type="protein sequence ID" value="CAF4196502.1"/>
    <property type="molecule type" value="Genomic_DNA"/>
</dbReference>
<proteinExistence type="predicted"/>
<dbReference type="Proteomes" id="UP000663836">
    <property type="component" value="Unassembled WGS sequence"/>
</dbReference>